<keyword evidence="2" id="KW-1185">Reference proteome</keyword>
<accession>A0ACC2GP24</accession>
<organism evidence="1 2">
    <name type="scientific">Dallia pectoralis</name>
    <name type="common">Alaska blackfish</name>
    <dbReference type="NCBI Taxonomy" id="75939"/>
    <lineage>
        <taxon>Eukaryota</taxon>
        <taxon>Metazoa</taxon>
        <taxon>Chordata</taxon>
        <taxon>Craniata</taxon>
        <taxon>Vertebrata</taxon>
        <taxon>Euteleostomi</taxon>
        <taxon>Actinopterygii</taxon>
        <taxon>Neopterygii</taxon>
        <taxon>Teleostei</taxon>
        <taxon>Protacanthopterygii</taxon>
        <taxon>Esociformes</taxon>
        <taxon>Umbridae</taxon>
        <taxon>Dallia</taxon>
    </lineage>
</organism>
<reference evidence="1" key="1">
    <citation type="submission" date="2021-05" db="EMBL/GenBank/DDBJ databases">
        <authorList>
            <person name="Pan Q."/>
            <person name="Jouanno E."/>
            <person name="Zahm M."/>
            <person name="Klopp C."/>
            <person name="Cabau C."/>
            <person name="Louis A."/>
            <person name="Berthelot C."/>
            <person name="Parey E."/>
            <person name="Roest Crollius H."/>
            <person name="Montfort J."/>
            <person name="Robinson-Rechavi M."/>
            <person name="Bouchez O."/>
            <person name="Lampietro C."/>
            <person name="Lopez Roques C."/>
            <person name="Donnadieu C."/>
            <person name="Postlethwait J."/>
            <person name="Bobe J."/>
            <person name="Dillon D."/>
            <person name="Chandos A."/>
            <person name="von Hippel F."/>
            <person name="Guiguen Y."/>
        </authorList>
    </citation>
    <scope>NUCLEOTIDE SEQUENCE</scope>
    <source>
        <strain evidence="1">YG-Jan2019</strain>
    </source>
</reference>
<protein>
    <submittedName>
        <fullName evidence="1">Uncharacterized protein</fullName>
    </submittedName>
</protein>
<comment type="caution">
    <text evidence="1">The sequence shown here is derived from an EMBL/GenBank/DDBJ whole genome shotgun (WGS) entry which is preliminary data.</text>
</comment>
<gene>
    <name evidence="1" type="ORF">DPEC_G00118490</name>
</gene>
<sequence length="93" mass="10347">MVSKSGRLPLVSLHPQPSILPCCTNHPLLHSDSHNPEPLWPKRRSVVRMCGRRPTTKGAGEIRRSCTEGELSSLQTLEFLELNQATGCMVNRT</sequence>
<dbReference type="Proteomes" id="UP001157502">
    <property type="component" value="Chromosome 10"/>
</dbReference>
<evidence type="ECO:0000313" key="2">
    <source>
        <dbReference type="Proteomes" id="UP001157502"/>
    </source>
</evidence>
<evidence type="ECO:0000313" key="1">
    <source>
        <dbReference type="EMBL" id="KAJ8005489.1"/>
    </source>
</evidence>
<dbReference type="EMBL" id="CM055737">
    <property type="protein sequence ID" value="KAJ8005489.1"/>
    <property type="molecule type" value="Genomic_DNA"/>
</dbReference>
<proteinExistence type="predicted"/>
<name>A0ACC2GP24_DALPE</name>